<dbReference type="Proteomes" id="UP000245080">
    <property type="component" value="Unassembled WGS sequence"/>
</dbReference>
<dbReference type="InterPro" id="IPR030391">
    <property type="entry name" value="MeTrfase_TrmA_CS"/>
</dbReference>
<dbReference type="Gene3D" id="2.40.50.140">
    <property type="entry name" value="Nucleic acid-binding proteins"/>
    <property type="match status" value="1"/>
</dbReference>
<name>A0A2V1MY77_9LACO</name>
<feature type="active site" evidence="5">
    <location>
        <position position="411"/>
    </location>
</feature>
<dbReference type="SUPFAM" id="SSF50249">
    <property type="entry name" value="Nucleic acid-binding proteins"/>
    <property type="match status" value="1"/>
</dbReference>
<feature type="active site" description="Nucleophile" evidence="4">
    <location>
        <position position="411"/>
    </location>
</feature>
<feature type="binding site" evidence="4">
    <location>
        <position position="336"/>
    </location>
    <ligand>
        <name>S-adenosyl-L-methionine</name>
        <dbReference type="ChEBI" id="CHEBI:59789"/>
    </ligand>
</feature>
<evidence type="ECO:0000256" key="5">
    <source>
        <dbReference type="PROSITE-ProRule" id="PRU10015"/>
    </source>
</evidence>
<keyword evidence="1 4" id="KW-0489">Methyltransferase</keyword>
<evidence type="ECO:0000313" key="8">
    <source>
        <dbReference type="Proteomes" id="UP000245080"/>
    </source>
</evidence>
<dbReference type="CDD" id="cd02440">
    <property type="entry name" value="AdoMet_MTases"/>
    <property type="match status" value="1"/>
</dbReference>
<comment type="similarity">
    <text evidence="4">Belongs to the class I-like SAM-binding methyltransferase superfamily. RNA M5U methyltransferase family.</text>
</comment>
<sequence>MKKQVPVFKNNDYNVKIQDLTYQGMGVAKVDDFPIFIENTLPGEEVKVRVTKVQKNFAFGRALEWTETSPDRVPELDKAYTQTGIASLQHLAYPKQLEFKQHQVAEDFSKAKIDVDVLPTIGMEDPTHYRNKAQVPVRSVKGKTETGFYRQHSHDLVPIEDFYIQDPKIDEAIIVARDLLRKYMITPYDELQDKGVMRNIMVRRGYYSHQLMIVFVTRTKKIPMVDEIVKELGEQLPELVSIMQNVNQKKTNVIMGKSTKLLWGKGYIEDQLLGLTFAISPRSFYQVNPQQTEKLYSLAIEKAGLTGQETVIDAYCGIGTISLALAQHAQQVYGVDIVFDAIEDAKINAQKNHITNANFVTAKAEDQMQTWEEAGLKPDVIVVDPPRKGLDESLIEAASHMAPKKIVYVSCNPSTLVRDVQRFMDRGYHISGPVQPVDQFPQTPHVESVTVLEKD</sequence>
<dbReference type="GO" id="GO:0070041">
    <property type="term" value="F:rRNA (uridine-C5-)-methyltransferase activity"/>
    <property type="evidence" value="ECO:0007669"/>
    <property type="project" value="TreeGrafter"/>
</dbReference>
<dbReference type="PANTHER" id="PTHR11061">
    <property type="entry name" value="RNA M5U METHYLTRANSFERASE"/>
    <property type="match status" value="1"/>
</dbReference>
<feature type="binding site" evidence="4">
    <location>
        <position position="384"/>
    </location>
    <ligand>
        <name>S-adenosyl-L-methionine</name>
        <dbReference type="ChEBI" id="CHEBI:59789"/>
    </ligand>
</feature>
<dbReference type="OrthoDB" id="9804590at2"/>
<dbReference type="InterPro" id="IPR012340">
    <property type="entry name" value="NA-bd_OB-fold"/>
</dbReference>
<accession>A0A2V1MY77</accession>
<dbReference type="FunFam" id="3.40.50.150:FF:000009">
    <property type="entry name" value="23S rRNA (Uracil(1939)-C(5))-methyltransferase RlmD"/>
    <property type="match status" value="1"/>
</dbReference>
<dbReference type="EMBL" id="QCXQ01000002">
    <property type="protein sequence ID" value="PWF99936.1"/>
    <property type="molecule type" value="Genomic_DNA"/>
</dbReference>
<reference evidence="7 8" key="1">
    <citation type="journal article" date="2018" name="Int. J. Syst. Evol. Microbiol.">
        <title>Lactobacillus bambusae sp. nov., isolated from a traditional fermented Ma-bamboo shoots of Taiwan.</title>
        <authorList>
            <person name="Wang L.-T."/>
        </authorList>
    </citation>
    <scope>NUCLEOTIDE SEQUENCE [LARGE SCALE GENOMIC DNA]</scope>
    <source>
        <strain evidence="7 8">BS-W1</strain>
    </source>
</reference>
<dbReference type="PROSITE" id="PS51687">
    <property type="entry name" value="SAM_MT_RNA_M5U"/>
    <property type="match status" value="1"/>
</dbReference>
<dbReference type="Gene3D" id="3.40.50.150">
    <property type="entry name" value="Vaccinia Virus protein VP39"/>
    <property type="match status" value="1"/>
</dbReference>
<dbReference type="Pfam" id="PF01938">
    <property type="entry name" value="TRAM"/>
    <property type="match status" value="1"/>
</dbReference>
<feature type="domain" description="TRAM" evidence="6">
    <location>
        <begin position="6"/>
        <end position="64"/>
    </location>
</feature>
<dbReference type="Pfam" id="PF05958">
    <property type="entry name" value="tRNA_U5-meth_tr"/>
    <property type="match status" value="1"/>
</dbReference>
<evidence type="ECO:0000259" key="6">
    <source>
        <dbReference type="PROSITE" id="PS50926"/>
    </source>
</evidence>
<evidence type="ECO:0000256" key="3">
    <source>
        <dbReference type="ARBA" id="ARBA00022691"/>
    </source>
</evidence>
<protein>
    <submittedName>
        <fullName evidence="7">23S rRNA (Uracil(1939)-C(5))-methyltransferase RlmD</fullName>
    </submittedName>
</protein>
<dbReference type="RefSeq" id="WP_109249886.1">
    <property type="nucleotide sequence ID" value="NZ_QCXQ01000002.1"/>
</dbReference>
<feature type="binding site" evidence="4">
    <location>
        <position position="286"/>
    </location>
    <ligand>
        <name>S-adenosyl-L-methionine</name>
        <dbReference type="ChEBI" id="CHEBI:59789"/>
    </ligand>
</feature>
<dbReference type="InterPro" id="IPR002792">
    <property type="entry name" value="TRAM_dom"/>
</dbReference>
<dbReference type="PANTHER" id="PTHR11061:SF30">
    <property type="entry name" value="TRNA (URACIL(54)-C(5))-METHYLTRANSFERASE"/>
    <property type="match status" value="1"/>
</dbReference>
<dbReference type="GO" id="GO:0070475">
    <property type="term" value="P:rRNA base methylation"/>
    <property type="evidence" value="ECO:0007669"/>
    <property type="project" value="TreeGrafter"/>
</dbReference>
<dbReference type="InterPro" id="IPR030390">
    <property type="entry name" value="MeTrfase_TrmA_AS"/>
</dbReference>
<dbReference type="FunFam" id="2.40.50.1070:FF:000003">
    <property type="entry name" value="23S rRNA (Uracil-5-)-methyltransferase RumA"/>
    <property type="match status" value="1"/>
</dbReference>
<dbReference type="PROSITE" id="PS01231">
    <property type="entry name" value="TRMA_2"/>
    <property type="match status" value="1"/>
</dbReference>
<dbReference type="InterPro" id="IPR010280">
    <property type="entry name" value="U5_MeTrfase_fam"/>
</dbReference>
<feature type="binding site" evidence="4">
    <location>
        <position position="315"/>
    </location>
    <ligand>
        <name>S-adenosyl-L-methionine</name>
        <dbReference type="ChEBI" id="CHEBI:59789"/>
    </ligand>
</feature>
<keyword evidence="3 4" id="KW-0949">S-adenosyl-L-methionine</keyword>
<dbReference type="PROSITE" id="PS50926">
    <property type="entry name" value="TRAM"/>
    <property type="match status" value="1"/>
</dbReference>
<dbReference type="SUPFAM" id="SSF53335">
    <property type="entry name" value="S-adenosyl-L-methionine-dependent methyltransferases"/>
    <property type="match status" value="1"/>
</dbReference>
<evidence type="ECO:0000256" key="2">
    <source>
        <dbReference type="ARBA" id="ARBA00022679"/>
    </source>
</evidence>
<keyword evidence="8" id="KW-1185">Reference proteome</keyword>
<evidence type="ECO:0000256" key="4">
    <source>
        <dbReference type="PROSITE-ProRule" id="PRU01024"/>
    </source>
</evidence>
<dbReference type="Gene3D" id="2.40.50.1070">
    <property type="match status" value="1"/>
</dbReference>
<dbReference type="AlphaFoldDB" id="A0A2V1MY77"/>
<proteinExistence type="inferred from homology"/>
<dbReference type="NCBIfam" id="TIGR00479">
    <property type="entry name" value="rumA"/>
    <property type="match status" value="1"/>
</dbReference>
<evidence type="ECO:0000313" key="7">
    <source>
        <dbReference type="EMBL" id="PWF99936.1"/>
    </source>
</evidence>
<evidence type="ECO:0000256" key="1">
    <source>
        <dbReference type="ARBA" id="ARBA00022603"/>
    </source>
</evidence>
<dbReference type="PROSITE" id="PS01230">
    <property type="entry name" value="TRMA_1"/>
    <property type="match status" value="1"/>
</dbReference>
<organism evidence="7 8">
    <name type="scientific">Levilactobacillus bambusae</name>
    <dbReference type="NCBI Taxonomy" id="2024736"/>
    <lineage>
        <taxon>Bacteria</taxon>
        <taxon>Bacillati</taxon>
        <taxon>Bacillota</taxon>
        <taxon>Bacilli</taxon>
        <taxon>Lactobacillales</taxon>
        <taxon>Lactobacillaceae</taxon>
        <taxon>Levilactobacillus</taxon>
    </lineage>
</organism>
<keyword evidence="2 4" id="KW-0808">Transferase</keyword>
<comment type="caution">
    <text evidence="7">The sequence shown here is derived from an EMBL/GenBank/DDBJ whole genome shotgun (WGS) entry which is preliminary data.</text>
</comment>
<dbReference type="InterPro" id="IPR029063">
    <property type="entry name" value="SAM-dependent_MTases_sf"/>
</dbReference>
<gene>
    <name evidence="7" type="ORF">DCM90_03015</name>
</gene>